<feature type="non-terminal residue" evidence="1">
    <location>
        <position position="41"/>
    </location>
</feature>
<organism evidence="1">
    <name type="scientific">hydrothermal vent metagenome</name>
    <dbReference type="NCBI Taxonomy" id="652676"/>
    <lineage>
        <taxon>unclassified sequences</taxon>
        <taxon>metagenomes</taxon>
        <taxon>ecological metagenomes</taxon>
    </lineage>
</organism>
<evidence type="ECO:0000313" key="1">
    <source>
        <dbReference type="EMBL" id="VAX38807.1"/>
    </source>
</evidence>
<dbReference type="AlphaFoldDB" id="A0A3B1E6I8"/>
<dbReference type="EMBL" id="UOGL01000262">
    <property type="protein sequence ID" value="VAX38807.1"/>
    <property type="molecule type" value="Genomic_DNA"/>
</dbReference>
<proteinExistence type="predicted"/>
<name>A0A3B1E6I8_9ZZZZ</name>
<reference evidence="1" key="1">
    <citation type="submission" date="2018-06" db="EMBL/GenBank/DDBJ databases">
        <authorList>
            <person name="Zhirakovskaya E."/>
        </authorList>
    </citation>
    <scope>NUCLEOTIDE SEQUENCE</scope>
</reference>
<sequence length="41" mass="4482">MDGSLVETTGEGKQGMDIAYDRTWGYHPLLVSLANTGEVLR</sequence>
<protein>
    <submittedName>
        <fullName evidence="1">Uncharacterized protein</fullName>
    </submittedName>
</protein>
<accession>A0A3B1E6I8</accession>
<gene>
    <name evidence="1" type="ORF">MNBD_PLANCTO02-1235</name>
</gene>